<name>A0A839F5Y8_9GAMM</name>
<proteinExistence type="predicted"/>
<dbReference type="Proteomes" id="UP000550401">
    <property type="component" value="Unassembled WGS sequence"/>
</dbReference>
<keyword evidence="2" id="KW-1185">Reference proteome</keyword>
<evidence type="ECO:0000313" key="2">
    <source>
        <dbReference type="Proteomes" id="UP000550401"/>
    </source>
</evidence>
<gene>
    <name evidence="1" type="ORF">FHW12_003728</name>
</gene>
<sequence>MAHEVVERLRERGLPLQAKLIEMLDEHPSHRTERRGCGYTQATRFLSTFVNRPASAQDASDLDVFADWPLRETGYLAAIMLASGWRPGWRRADAAPADVHAGVRQYGDVLDALRSLGPRLRAAAGGLERTESRLFAAMLRQVIERDATSIDAVAPMPCKPEIGSCSQAEEFFLELAHGRVRRGGSVNVVVGRAGIPVMIEKMNLGESHSAIVLESIALAGVDLPPGSLCALAHVAGASGAPTANGMRLPLDAIASARFLRLTTLAVAPVDRQRAFSAQFEAQLRSRMLSPASTTLDDLRAFAHGEAARAA</sequence>
<accession>A0A839F5Y8</accession>
<dbReference type="AlphaFoldDB" id="A0A839F5Y8"/>
<comment type="caution">
    <text evidence="1">The sequence shown here is derived from an EMBL/GenBank/DDBJ whole genome shotgun (WGS) entry which is preliminary data.</text>
</comment>
<protein>
    <submittedName>
        <fullName evidence="1">Uncharacterized protein</fullName>
    </submittedName>
</protein>
<evidence type="ECO:0000313" key="1">
    <source>
        <dbReference type="EMBL" id="MBA8889482.1"/>
    </source>
</evidence>
<dbReference type="EMBL" id="JACGXL010000007">
    <property type="protein sequence ID" value="MBA8889482.1"/>
    <property type="molecule type" value="Genomic_DNA"/>
</dbReference>
<dbReference type="RefSeq" id="WP_182532529.1">
    <property type="nucleotide sequence ID" value="NZ_JACGXL010000007.1"/>
</dbReference>
<reference evidence="1 2" key="1">
    <citation type="submission" date="2020-07" db="EMBL/GenBank/DDBJ databases">
        <title>Genomic Encyclopedia of Type Strains, Phase IV (KMG-V): Genome sequencing to study the core and pangenomes of soil and plant-associated prokaryotes.</title>
        <authorList>
            <person name="Whitman W."/>
        </authorList>
    </citation>
    <scope>NUCLEOTIDE SEQUENCE [LARGE SCALE GENOMIC DNA]</scope>
    <source>
        <strain evidence="1 2">RH2WT43</strain>
    </source>
</reference>
<organism evidence="1 2">
    <name type="scientific">Dokdonella fugitiva</name>
    <dbReference type="NCBI Taxonomy" id="328517"/>
    <lineage>
        <taxon>Bacteria</taxon>
        <taxon>Pseudomonadati</taxon>
        <taxon>Pseudomonadota</taxon>
        <taxon>Gammaproteobacteria</taxon>
        <taxon>Lysobacterales</taxon>
        <taxon>Rhodanobacteraceae</taxon>
        <taxon>Dokdonella</taxon>
    </lineage>
</organism>